<organism evidence="2 3">
    <name type="scientific">Linnemannia hyalina</name>
    <dbReference type="NCBI Taxonomy" id="64524"/>
    <lineage>
        <taxon>Eukaryota</taxon>
        <taxon>Fungi</taxon>
        <taxon>Fungi incertae sedis</taxon>
        <taxon>Mucoromycota</taxon>
        <taxon>Mortierellomycotina</taxon>
        <taxon>Mortierellomycetes</taxon>
        <taxon>Mortierellales</taxon>
        <taxon>Mortierellaceae</taxon>
        <taxon>Linnemannia</taxon>
    </lineage>
</organism>
<comment type="caution">
    <text evidence="2">The sequence shown here is derived from an EMBL/GenBank/DDBJ whole genome shotgun (WGS) entry which is preliminary data.</text>
</comment>
<dbReference type="AlphaFoldDB" id="A0A9P7XJC3"/>
<feature type="coiled-coil region" evidence="1">
    <location>
        <begin position="449"/>
        <end position="497"/>
    </location>
</feature>
<dbReference type="Gene3D" id="3.40.50.300">
    <property type="entry name" value="P-loop containing nucleotide triphosphate hydrolases"/>
    <property type="match status" value="1"/>
</dbReference>
<dbReference type="SUPFAM" id="SSF52540">
    <property type="entry name" value="P-loop containing nucleoside triphosphate hydrolases"/>
    <property type="match status" value="1"/>
</dbReference>
<dbReference type="InterPro" id="IPR027417">
    <property type="entry name" value="P-loop_NTPase"/>
</dbReference>
<gene>
    <name evidence="2" type="ORF">KI688_006483</name>
</gene>
<evidence type="ECO:0000256" key="1">
    <source>
        <dbReference type="SAM" id="Coils"/>
    </source>
</evidence>
<accession>A0A9P7XJC3</accession>
<keyword evidence="1" id="KW-0175">Coiled coil</keyword>
<dbReference type="OrthoDB" id="8954335at2759"/>
<dbReference type="EMBL" id="JAHRHY010000020">
    <property type="protein sequence ID" value="KAG9062151.1"/>
    <property type="molecule type" value="Genomic_DNA"/>
</dbReference>
<sequence length="532" mass="61228">MTQTTSEPPRPADIPTACNILLIGETQAGKSTFVEAVRQYTNPSYTIDKTKIGTGTVSFTKEVARTRVYTDLPSYNVIEKSKGVPVGAYPSPPKVINTDALMDEETSWEDYEERINRRRGLTLERVAPHPRTQYQFDLFDTPGLNDTNGEDEVHVNTIFRALKRLDKIHLVLVMVGPNPFTPSFQNALKCYMDIFPEFQGVIAFIHTKVDCTGLHPQRTDFHRKLEEKKRFLHEIMGRSNCQHFVIDCDFESTKPIRASITLNTIRRILSLAPYNEPVSINKHSLHKTAKMMAMDRIIANKYSAMIQAIVMTLSTKDALQGSILQKVYELKTNLNTLRAEKRDGEELLAAYDTQEPVMIHEGRFDEQWRMVHINRPHQMFFPNQEHTIHKVALLQEATEVLKQKGGEGYTAWEIEFQRKSFNDGVLHAKIYTTNADKYRLDISRRKTRAVCLQAEIPEAEGRLSEYEKTHASQQREIDQLVEQNRRYTELLSLAKKNRLDPDVFERLVEQKAYVGESAENAVKVEYMYLQVV</sequence>
<protein>
    <recommendedName>
        <fullName evidence="4">G domain-containing protein</fullName>
    </recommendedName>
</protein>
<dbReference type="Proteomes" id="UP000707451">
    <property type="component" value="Unassembled WGS sequence"/>
</dbReference>
<keyword evidence="3" id="KW-1185">Reference proteome</keyword>
<name>A0A9P7XJC3_9FUNG</name>
<evidence type="ECO:0000313" key="3">
    <source>
        <dbReference type="Proteomes" id="UP000707451"/>
    </source>
</evidence>
<evidence type="ECO:0000313" key="2">
    <source>
        <dbReference type="EMBL" id="KAG9062151.1"/>
    </source>
</evidence>
<proteinExistence type="predicted"/>
<evidence type="ECO:0008006" key="4">
    <source>
        <dbReference type="Google" id="ProtNLM"/>
    </source>
</evidence>
<reference evidence="2" key="1">
    <citation type="submission" date="2021-06" db="EMBL/GenBank/DDBJ databases">
        <title>Genome Sequence of Mortierella hyaline Strain SCG-10, a Cold-Adapted, Nitrate-Reducing Fungus Isolated from Soil in Minnesota, USA.</title>
        <authorList>
            <person name="Aldossari N."/>
        </authorList>
    </citation>
    <scope>NUCLEOTIDE SEQUENCE</scope>
    <source>
        <strain evidence="2">SCG-10</strain>
    </source>
</reference>